<dbReference type="EMBL" id="JAFBCY010000003">
    <property type="protein sequence ID" value="MBM7852423.1"/>
    <property type="molecule type" value="Genomic_DNA"/>
</dbReference>
<evidence type="ECO:0000313" key="10">
    <source>
        <dbReference type="Proteomes" id="UP001143400"/>
    </source>
</evidence>
<keyword evidence="9" id="KW-1185">Reference proteome</keyword>
<dbReference type="EC" id="1.1.99.3" evidence="8"/>
<protein>
    <submittedName>
        <fullName evidence="7">GMC family oxidoreductase</fullName>
    </submittedName>
    <submittedName>
        <fullName evidence="8">Gluconate 2-dehydrogenase alpha chain</fullName>
        <ecNumber evidence="8">1.1.99.3</ecNumber>
    </submittedName>
</protein>
<keyword evidence="3" id="KW-0274">FAD</keyword>
<gene>
    <name evidence="7" type="ORF">GCM10008170_26510</name>
    <name evidence="8" type="ORF">JOD31_002665</name>
</gene>
<organism evidence="7 10">
    <name type="scientific">Methylopila capsulata</name>
    <dbReference type="NCBI Taxonomy" id="61654"/>
    <lineage>
        <taxon>Bacteria</taxon>
        <taxon>Pseudomonadati</taxon>
        <taxon>Pseudomonadota</taxon>
        <taxon>Alphaproteobacteria</taxon>
        <taxon>Hyphomicrobiales</taxon>
        <taxon>Methylopilaceae</taxon>
        <taxon>Methylopila</taxon>
    </lineage>
</organism>
<evidence type="ECO:0000256" key="1">
    <source>
        <dbReference type="ARBA" id="ARBA00010790"/>
    </source>
</evidence>
<dbReference type="PANTHER" id="PTHR46056">
    <property type="entry name" value="LONG-CHAIN-ALCOHOL OXIDASE"/>
    <property type="match status" value="1"/>
</dbReference>
<dbReference type="GO" id="GO:0033717">
    <property type="term" value="F:gluconate 2-dehydrogenase (acceptor) activity"/>
    <property type="evidence" value="ECO:0007669"/>
    <property type="project" value="UniProtKB-EC"/>
</dbReference>
<dbReference type="PANTHER" id="PTHR46056:SF12">
    <property type="entry name" value="LONG-CHAIN-ALCOHOL OXIDASE"/>
    <property type="match status" value="1"/>
</dbReference>
<dbReference type="InterPro" id="IPR000172">
    <property type="entry name" value="GMC_OxRdtase_N"/>
</dbReference>
<reference evidence="7" key="3">
    <citation type="submission" date="2023-01" db="EMBL/GenBank/DDBJ databases">
        <authorList>
            <person name="Sun Q."/>
            <person name="Evtushenko L."/>
        </authorList>
    </citation>
    <scope>NUCLEOTIDE SEQUENCE</scope>
    <source>
        <strain evidence="7">VKM B-1606</strain>
    </source>
</reference>
<evidence type="ECO:0000313" key="8">
    <source>
        <dbReference type="EMBL" id="MBM7852423.1"/>
    </source>
</evidence>
<dbReference type="InterPro" id="IPR007867">
    <property type="entry name" value="GMC_OxRtase_C"/>
</dbReference>
<evidence type="ECO:0000259" key="5">
    <source>
        <dbReference type="Pfam" id="PF00732"/>
    </source>
</evidence>
<dbReference type="AlphaFoldDB" id="A0A9W6IVZ5"/>
<evidence type="ECO:0000313" key="9">
    <source>
        <dbReference type="Proteomes" id="UP000758856"/>
    </source>
</evidence>
<dbReference type="Gene3D" id="3.50.50.60">
    <property type="entry name" value="FAD/NAD(P)-binding domain"/>
    <property type="match status" value="2"/>
</dbReference>
<keyword evidence="4 8" id="KW-0560">Oxidoreductase</keyword>
<sequence>MATKLKPVDVVIVGMGWTGGILAKELSDAGLTVLGLERGVNRTTEPDFSVPMIRDELRYAIRHELYMDVSRDTLTFRNAARETALPMRRLGSFLPGEGVGGAGLHWNGQTYRFSPSDHRLRTRVTERYGETFIPEGMQLADWPMSYDELEPYYDKFEYMAGISGQAGNIRGETVEGGNPFEGPRSRGYPNPPLKASLSGVMYEAAARELGYHPFPRPAANMSRAYVNPDGMSLGECQYCGHCENFGCEANAKASPHITVIPAAQKNANFSLRTQAWVTRVDLHPDGKRAKGVTYTDVRTGEEFEQPADIVALCAYGLGNVHLMLLSGIGAPYDPETATGVVGKGYCYQLTSTVQTFFQDKNFNPFMGAGSLGVVVDDFNGDNFDHGPHGFIGGASIINATTHGRPIAYRPLPPGTPKWGSQWKAAAGHWYGRAASIGTQGSNMASRGNYLSLDPTYRNAFGQPLLRMTYDFTENDFKQSAFTTRIAHDIGRAMGPTHISPLAPKSSSYSIVPYQSTHNTGGAITGDDPRTSAVNRYLQSWDVSNLFVVGASAFPQNAGYNPTGAVGALAYWTADAIRNRYVAAPGPLVPA</sequence>
<evidence type="ECO:0000313" key="7">
    <source>
        <dbReference type="EMBL" id="GLK56632.1"/>
    </source>
</evidence>
<evidence type="ECO:0000256" key="3">
    <source>
        <dbReference type="ARBA" id="ARBA00022827"/>
    </source>
</evidence>
<dbReference type="InterPro" id="IPR036188">
    <property type="entry name" value="FAD/NAD-bd_sf"/>
</dbReference>
<name>A0A9W6IVZ5_9HYPH</name>
<evidence type="ECO:0000256" key="2">
    <source>
        <dbReference type="ARBA" id="ARBA00022630"/>
    </source>
</evidence>
<comment type="caution">
    <text evidence="7">The sequence shown here is derived from an EMBL/GenBank/DDBJ whole genome shotgun (WGS) entry which is preliminary data.</text>
</comment>
<dbReference type="Proteomes" id="UP000758856">
    <property type="component" value="Unassembled WGS sequence"/>
</dbReference>
<dbReference type="SUPFAM" id="SSF51905">
    <property type="entry name" value="FAD/NAD(P)-binding domain"/>
    <property type="match status" value="1"/>
</dbReference>
<dbReference type="GO" id="GO:0050660">
    <property type="term" value="F:flavin adenine dinucleotide binding"/>
    <property type="evidence" value="ECO:0007669"/>
    <property type="project" value="InterPro"/>
</dbReference>
<reference evidence="8 9" key="2">
    <citation type="submission" date="2021-01" db="EMBL/GenBank/DDBJ databases">
        <title>Genomic Encyclopedia of Type Strains, Phase IV (KMG-IV): sequencing the most valuable type-strain genomes for metagenomic binning, comparative biology and taxonomic classification.</title>
        <authorList>
            <person name="Goeker M."/>
        </authorList>
    </citation>
    <scope>NUCLEOTIDE SEQUENCE [LARGE SCALE GENOMIC DNA]</scope>
    <source>
        <strain evidence="8 9">DSM 6130</strain>
    </source>
</reference>
<dbReference type="RefSeq" id="WP_204950816.1">
    <property type="nucleotide sequence ID" value="NZ_BSFF01000003.1"/>
</dbReference>
<dbReference type="Proteomes" id="UP001143400">
    <property type="component" value="Unassembled WGS sequence"/>
</dbReference>
<reference evidence="7" key="1">
    <citation type="journal article" date="2014" name="Int. J. Syst. Evol. Microbiol.">
        <title>Complete genome sequence of Corynebacterium casei LMG S-19264T (=DSM 44701T), isolated from a smear-ripened cheese.</title>
        <authorList>
            <consortium name="US DOE Joint Genome Institute (JGI-PGF)"/>
            <person name="Walter F."/>
            <person name="Albersmeier A."/>
            <person name="Kalinowski J."/>
            <person name="Ruckert C."/>
        </authorList>
    </citation>
    <scope>NUCLEOTIDE SEQUENCE</scope>
    <source>
        <strain evidence="7">VKM B-1606</strain>
    </source>
</reference>
<dbReference type="EMBL" id="BSFF01000003">
    <property type="protein sequence ID" value="GLK56632.1"/>
    <property type="molecule type" value="Genomic_DNA"/>
</dbReference>
<comment type="similarity">
    <text evidence="1">Belongs to the GMC oxidoreductase family.</text>
</comment>
<dbReference type="Pfam" id="PF05199">
    <property type="entry name" value="GMC_oxred_C"/>
    <property type="match status" value="1"/>
</dbReference>
<dbReference type="Pfam" id="PF00732">
    <property type="entry name" value="GMC_oxred_N"/>
    <property type="match status" value="1"/>
</dbReference>
<feature type="domain" description="Glucose-methanol-choline oxidoreductase C-terminal" evidence="6">
    <location>
        <begin position="446"/>
        <end position="569"/>
    </location>
</feature>
<evidence type="ECO:0000259" key="6">
    <source>
        <dbReference type="Pfam" id="PF05199"/>
    </source>
</evidence>
<evidence type="ECO:0000256" key="4">
    <source>
        <dbReference type="ARBA" id="ARBA00023002"/>
    </source>
</evidence>
<feature type="domain" description="Glucose-methanol-choline oxidoreductase N-terminal" evidence="5">
    <location>
        <begin position="233"/>
        <end position="333"/>
    </location>
</feature>
<accession>A0A9W6IVZ5</accession>
<proteinExistence type="inferred from homology"/>
<keyword evidence="2" id="KW-0285">Flavoprotein</keyword>